<evidence type="ECO:0000256" key="5">
    <source>
        <dbReference type="SAM" id="Phobius"/>
    </source>
</evidence>
<evidence type="ECO:0000259" key="6">
    <source>
        <dbReference type="Pfam" id="PF13664"/>
    </source>
</evidence>
<keyword evidence="3 5" id="KW-1133">Transmembrane helix</keyword>
<keyword evidence="4 5" id="KW-0472">Membrane</keyword>
<feature type="transmembrane region" description="Helical" evidence="5">
    <location>
        <begin position="23"/>
        <end position="45"/>
    </location>
</feature>
<dbReference type="EMBL" id="KN840780">
    <property type="protein sequence ID" value="KIP01490.1"/>
    <property type="molecule type" value="Genomic_DNA"/>
</dbReference>
<dbReference type="Proteomes" id="UP000053257">
    <property type="component" value="Unassembled WGS sequence"/>
</dbReference>
<feature type="transmembrane region" description="Helical" evidence="5">
    <location>
        <begin position="161"/>
        <end position="182"/>
    </location>
</feature>
<comment type="subcellular location">
    <subcellularLocation>
        <location evidence="1">Membrane</location>
    </subcellularLocation>
</comment>
<dbReference type="HOGENOM" id="CLU_094297_0_0_1"/>
<evidence type="ECO:0000313" key="8">
    <source>
        <dbReference type="Proteomes" id="UP000053257"/>
    </source>
</evidence>
<dbReference type="OrthoDB" id="1641132at2759"/>
<keyword evidence="8" id="KW-1185">Reference proteome</keyword>
<sequence length="191" mass="21076">MVASKLETLSISSILELVNLRGLYVLGYGLLFGMSIWVTFIGGVIAFKSLPRQQFGQLQHRTFPWYFNISIVLSGGLLFLWNLGHPHVWANITDPKLADVAQAYALATVVISQLANQAVIGPMTSKTMFQRHRLEKDEKKAYNEPGVSAEMKALNAKFAKLHGISSLLNLFANFALVFHGLWVGTKGLGSL</sequence>
<evidence type="ECO:0000256" key="3">
    <source>
        <dbReference type="ARBA" id="ARBA00022989"/>
    </source>
</evidence>
<organism evidence="7 8">
    <name type="scientific">Phlebiopsis gigantea (strain 11061_1 CR5-6)</name>
    <name type="common">White-rot fungus</name>
    <name type="synonym">Peniophora gigantea</name>
    <dbReference type="NCBI Taxonomy" id="745531"/>
    <lineage>
        <taxon>Eukaryota</taxon>
        <taxon>Fungi</taxon>
        <taxon>Dikarya</taxon>
        <taxon>Basidiomycota</taxon>
        <taxon>Agaricomycotina</taxon>
        <taxon>Agaricomycetes</taxon>
        <taxon>Polyporales</taxon>
        <taxon>Phanerochaetaceae</taxon>
        <taxon>Phlebiopsis</taxon>
    </lineage>
</organism>
<name>A0A0C3S1S5_PHLG1</name>
<evidence type="ECO:0000256" key="1">
    <source>
        <dbReference type="ARBA" id="ARBA00004370"/>
    </source>
</evidence>
<dbReference type="Pfam" id="PF13664">
    <property type="entry name" value="DUF4149"/>
    <property type="match status" value="1"/>
</dbReference>
<feature type="domain" description="TMEM205-like" evidence="6">
    <location>
        <begin position="26"/>
        <end position="132"/>
    </location>
</feature>
<feature type="transmembrane region" description="Helical" evidence="5">
    <location>
        <begin position="103"/>
        <end position="123"/>
    </location>
</feature>
<evidence type="ECO:0000256" key="4">
    <source>
        <dbReference type="ARBA" id="ARBA00023136"/>
    </source>
</evidence>
<reference evidence="7 8" key="1">
    <citation type="journal article" date="2014" name="PLoS Genet.">
        <title>Analysis of the Phlebiopsis gigantea genome, transcriptome and secretome provides insight into its pioneer colonization strategies of wood.</title>
        <authorList>
            <person name="Hori C."/>
            <person name="Ishida T."/>
            <person name="Igarashi K."/>
            <person name="Samejima M."/>
            <person name="Suzuki H."/>
            <person name="Master E."/>
            <person name="Ferreira P."/>
            <person name="Ruiz-Duenas F.J."/>
            <person name="Held B."/>
            <person name="Canessa P."/>
            <person name="Larrondo L.F."/>
            <person name="Schmoll M."/>
            <person name="Druzhinina I.S."/>
            <person name="Kubicek C.P."/>
            <person name="Gaskell J.A."/>
            <person name="Kersten P."/>
            <person name="St John F."/>
            <person name="Glasner J."/>
            <person name="Sabat G."/>
            <person name="Splinter BonDurant S."/>
            <person name="Syed K."/>
            <person name="Yadav J."/>
            <person name="Mgbeahuruike A.C."/>
            <person name="Kovalchuk A."/>
            <person name="Asiegbu F.O."/>
            <person name="Lackner G."/>
            <person name="Hoffmeister D."/>
            <person name="Rencoret J."/>
            <person name="Gutierrez A."/>
            <person name="Sun H."/>
            <person name="Lindquist E."/>
            <person name="Barry K."/>
            <person name="Riley R."/>
            <person name="Grigoriev I.V."/>
            <person name="Henrissat B."/>
            <person name="Kues U."/>
            <person name="Berka R.M."/>
            <person name="Martinez A.T."/>
            <person name="Covert S.F."/>
            <person name="Blanchette R.A."/>
            <person name="Cullen D."/>
        </authorList>
    </citation>
    <scope>NUCLEOTIDE SEQUENCE [LARGE SCALE GENOMIC DNA]</scope>
    <source>
        <strain evidence="7 8">11061_1 CR5-6</strain>
    </source>
</reference>
<gene>
    <name evidence="7" type="ORF">PHLGIDRAFT_80509</name>
</gene>
<dbReference type="InterPro" id="IPR025423">
    <property type="entry name" value="TMEM205-like"/>
</dbReference>
<dbReference type="PANTHER" id="PTHR23241:SF102">
    <property type="entry name" value="LD23009P"/>
    <property type="match status" value="1"/>
</dbReference>
<dbReference type="GO" id="GO:0016020">
    <property type="term" value="C:membrane"/>
    <property type="evidence" value="ECO:0007669"/>
    <property type="project" value="UniProtKB-SubCell"/>
</dbReference>
<proteinExistence type="predicted"/>
<feature type="transmembrane region" description="Helical" evidence="5">
    <location>
        <begin position="65"/>
        <end position="83"/>
    </location>
</feature>
<evidence type="ECO:0000313" key="7">
    <source>
        <dbReference type="EMBL" id="KIP01490.1"/>
    </source>
</evidence>
<keyword evidence="2 5" id="KW-0812">Transmembrane</keyword>
<dbReference type="AlphaFoldDB" id="A0A0C3S1S5"/>
<accession>A0A0C3S1S5</accession>
<dbReference type="InterPro" id="IPR053009">
    <property type="entry name" value="Xanthocillin_Biosynth-Assoc"/>
</dbReference>
<protein>
    <recommendedName>
        <fullName evidence="6">TMEM205-like domain-containing protein</fullName>
    </recommendedName>
</protein>
<evidence type="ECO:0000256" key="2">
    <source>
        <dbReference type="ARBA" id="ARBA00022692"/>
    </source>
</evidence>
<dbReference type="PANTHER" id="PTHR23241">
    <property type="entry name" value="LATE EMBRYOGENESIS ABUNDANT PLANTS LEA-RELATED"/>
    <property type="match status" value="1"/>
</dbReference>